<keyword evidence="3" id="KW-1185">Reference proteome</keyword>
<dbReference type="OrthoDB" id="285961at2"/>
<gene>
    <name evidence="2" type="ORF">FRUB_01046</name>
</gene>
<keyword evidence="1" id="KW-0732">Signal</keyword>
<feature type="signal peptide" evidence="1">
    <location>
        <begin position="1"/>
        <end position="19"/>
    </location>
</feature>
<dbReference type="Gene3D" id="3.20.20.80">
    <property type="entry name" value="Glycosidases"/>
    <property type="match status" value="1"/>
</dbReference>
<proteinExistence type="predicted"/>
<reference evidence="3" key="1">
    <citation type="submission" date="2017-06" db="EMBL/GenBank/DDBJ databases">
        <title>Genome analysis of Fimbriiglobus ruber SP5, the first member of the order Planctomycetales with confirmed chitinolytic capability.</title>
        <authorList>
            <person name="Ravin N.V."/>
            <person name="Rakitin A.L."/>
            <person name="Ivanova A.A."/>
            <person name="Beletsky A.V."/>
            <person name="Kulichevskaya I.S."/>
            <person name="Mardanov A.V."/>
            <person name="Dedysh S.N."/>
        </authorList>
    </citation>
    <scope>NUCLEOTIDE SEQUENCE [LARGE SCALE GENOMIC DNA]</scope>
    <source>
        <strain evidence="3">SP5</strain>
    </source>
</reference>
<dbReference type="RefSeq" id="WP_088252467.1">
    <property type="nucleotide sequence ID" value="NZ_NIDE01000001.1"/>
</dbReference>
<organism evidence="2 3">
    <name type="scientific">Fimbriiglobus ruber</name>
    <dbReference type="NCBI Taxonomy" id="1908690"/>
    <lineage>
        <taxon>Bacteria</taxon>
        <taxon>Pseudomonadati</taxon>
        <taxon>Planctomycetota</taxon>
        <taxon>Planctomycetia</taxon>
        <taxon>Gemmatales</taxon>
        <taxon>Gemmataceae</taxon>
        <taxon>Fimbriiglobus</taxon>
    </lineage>
</organism>
<dbReference type="EMBL" id="NIDE01000001">
    <property type="protein sequence ID" value="OWK47347.1"/>
    <property type="molecule type" value="Genomic_DNA"/>
</dbReference>
<dbReference type="Proteomes" id="UP000214646">
    <property type="component" value="Unassembled WGS sequence"/>
</dbReference>
<name>A0A225EGK2_9BACT</name>
<feature type="chain" id="PRO_5012488609" evidence="1">
    <location>
        <begin position="20"/>
        <end position="990"/>
    </location>
</feature>
<protein>
    <submittedName>
        <fullName evidence="2">Uncharacterized protein</fullName>
    </submittedName>
</protein>
<evidence type="ECO:0000313" key="2">
    <source>
        <dbReference type="EMBL" id="OWK47347.1"/>
    </source>
</evidence>
<dbReference type="SUPFAM" id="SSF51445">
    <property type="entry name" value="(Trans)glycosidases"/>
    <property type="match status" value="1"/>
</dbReference>
<accession>A0A225EGK2</accession>
<dbReference type="AlphaFoldDB" id="A0A225EGK2"/>
<comment type="caution">
    <text evidence="2">The sequence shown here is derived from an EMBL/GenBank/DDBJ whole genome shotgun (WGS) entry which is preliminary data.</text>
</comment>
<dbReference type="InterPro" id="IPR017853">
    <property type="entry name" value="GH"/>
</dbReference>
<evidence type="ECO:0000256" key="1">
    <source>
        <dbReference type="SAM" id="SignalP"/>
    </source>
</evidence>
<evidence type="ECO:0000313" key="3">
    <source>
        <dbReference type="Proteomes" id="UP000214646"/>
    </source>
</evidence>
<sequence>MSSRFVLPAVLVALLGSLAAVSLTTAQQPPQVYRDNFSGRDVSFVAGDANIKYAEKDHKLSDEHNKSARTSEYIKIEATPPAGATEAEFVHYYYETPPAVVTERMTASVWVKAYRAGVQIKARVVFPREKDPRNPDAPLTTLIPGEKYEKVRQWQRLGFGDPADQLKKHLPVLHARLGRAIDPTDAYVDRIVLNVYAGPGTTEVWVDDLEIGPTRGDVGPATTPGDRRAVGAAAAKRNRPATKAVPVEFADGQILVDGDPFFMLAIRHTNTPLHVLREAQFNTVWFPNDATPQTIEEAIRYGFWIVPTLPLDAVEWDARKPKKPDPESVKRDADRVTTYLRKFLSGDAVLMWDFGSGRTKEDLERVVRASDVVRTYDPRRPRAVDLWDGYQAYSSYVNAIGAHRWPLFSSLEMEMYREWLTQRRALTGPGKLAWTWVQTHLPDWYVQLLTGRPDCESFDDPIGPHPEQIRILTYLSIATGSRGLGFWSDKFLSNACHGRDRLLELALLNTEIEMIRPILFDTQDAATWLDTNKPEVRAALLRGPKELVVLPIWLGAGTQYTPPQATVSGLTIRVPMVPDGTVPWLVTAAGVSEIKDVKRVAAGTEIKIAEFDTTAIVVFTSDYGVQGKVVRWQDETRFKIGNKVAEWAILQAKEQYNKAFTTHQKIIAAGGPDIPEAGELFAKAKQYLDAAEELANNKQWDVAYREARRAVRPIRVLMRADWEKAVAPLDTTTASPYAVSFYSLPQHWQFAREVAGLVPGPNGFPHGGFELSRPAPTEGAAVASLPGWEVRKLILDQVDGLAAIINVKGQEDPPPVRTPPGKGRYAPQNVTLQPLDYRQPEFGQHCLRLSMSPKRELDKGGKVLPPPLAVERTVLAVDSPPATFPPGTIVRISFWVKASIAASADGVVIFDTVGGEPLGVRVRGTAKWLQYHLYRRIPASGKIAMTFAQTGLGASYIDDVKIEPMYPAASTVQAPAPTVLTPVGATSSRR</sequence>